<comment type="caution">
    <text evidence="1">The sequence shown here is derived from an EMBL/GenBank/DDBJ whole genome shotgun (WGS) entry which is preliminary data.</text>
</comment>
<accession>A0A7W3LQY9</accession>
<proteinExistence type="predicted"/>
<organism evidence="1 2">
    <name type="scientific">Actinomadura namibiensis</name>
    <dbReference type="NCBI Taxonomy" id="182080"/>
    <lineage>
        <taxon>Bacteria</taxon>
        <taxon>Bacillati</taxon>
        <taxon>Actinomycetota</taxon>
        <taxon>Actinomycetes</taxon>
        <taxon>Streptosporangiales</taxon>
        <taxon>Thermomonosporaceae</taxon>
        <taxon>Actinomadura</taxon>
    </lineage>
</organism>
<reference evidence="1 2" key="1">
    <citation type="submission" date="2020-08" db="EMBL/GenBank/DDBJ databases">
        <title>Genomic Encyclopedia of Type Strains, Phase IV (KMG-IV): sequencing the most valuable type-strain genomes for metagenomic binning, comparative biology and taxonomic classification.</title>
        <authorList>
            <person name="Goeker M."/>
        </authorList>
    </citation>
    <scope>NUCLEOTIDE SEQUENCE [LARGE SCALE GENOMIC DNA]</scope>
    <source>
        <strain evidence="1 2">DSM 44197</strain>
    </source>
</reference>
<dbReference type="RefSeq" id="WP_220509599.1">
    <property type="nucleotide sequence ID" value="NZ_BAAALP010000005.1"/>
</dbReference>
<protein>
    <submittedName>
        <fullName evidence="1">Uncharacterized protein</fullName>
    </submittedName>
</protein>
<sequence>MTLELHDLVPATFRRRWAAEGVCPDLDLYALFRAHRCADPGRVAVVDEAGTLT</sequence>
<evidence type="ECO:0000313" key="2">
    <source>
        <dbReference type="Proteomes" id="UP000572680"/>
    </source>
</evidence>
<keyword evidence="2" id="KW-1185">Reference proteome</keyword>
<dbReference type="AlphaFoldDB" id="A0A7W3LQY9"/>
<name>A0A7W3LQY9_ACTNM</name>
<evidence type="ECO:0000313" key="1">
    <source>
        <dbReference type="EMBL" id="MBA8952654.1"/>
    </source>
</evidence>
<dbReference type="EMBL" id="JACJIA010000005">
    <property type="protein sequence ID" value="MBA8952654.1"/>
    <property type="molecule type" value="Genomic_DNA"/>
</dbReference>
<gene>
    <name evidence="1" type="ORF">HNR61_004300</name>
</gene>
<dbReference type="Proteomes" id="UP000572680">
    <property type="component" value="Unassembled WGS sequence"/>
</dbReference>